<keyword evidence="7" id="KW-1185">Reference proteome</keyword>
<feature type="domain" description="GGDEF" evidence="5">
    <location>
        <begin position="236"/>
        <end position="369"/>
    </location>
</feature>
<keyword evidence="4" id="KW-0812">Transmembrane</keyword>
<dbReference type="PANTHER" id="PTHR45138:SF9">
    <property type="entry name" value="DIGUANYLATE CYCLASE DGCM-RELATED"/>
    <property type="match status" value="1"/>
</dbReference>
<evidence type="ECO:0000313" key="6">
    <source>
        <dbReference type="EMBL" id="NYG35250.1"/>
    </source>
</evidence>
<organism evidence="6 7">
    <name type="scientific">Sphaerotilus montanus</name>
    <dbReference type="NCBI Taxonomy" id="522889"/>
    <lineage>
        <taxon>Bacteria</taxon>
        <taxon>Pseudomonadati</taxon>
        <taxon>Pseudomonadota</taxon>
        <taxon>Betaproteobacteria</taxon>
        <taxon>Burkholderiales</taxon>
        <taxon>Sphaerotilaceae</taxon>
        <taxon>Sphaerotilus</taxon>
    </lineage>
</organism>
<feature type="transmembrane region" description="Helical" evidence="4">
    <location>
        <begin position="140"/>
        <end position="165"/>
    </location>
</feature>
<dbReference type="CDD" id="cd01949">
    <property type="entry name" value="GGDEF"/>
    <property type="match status" value="1"/>
</dbReference>
<feature type="transmembrane region" description="Helical" evidence="4">
    <location>
        <begin position="84"/>
        <end position="105"/>
    </location>
</feature>
<comment type="catalytic activity">
    <reaction evidence="2">
        <text>2 GTP = 3',3'-c-di-GMP + 2 diphosphate</text>
        <dbReference type="Rhea" id="RHEA:24898"/>
        <dbReference type="ChEBI" id="CHEBI:33019"/>
        <dbReference type="ChEBI" id="CHEBI:37565"/>
        <dbReference type="ChEBI" id="CHEBI:58805"/>
        <dbReference type="EC" id="2.7.7.65"/>
    </reaction>
</comment>
<evidence type="ECO:0000259" key="5">
    <source>
        <dbReference type="PROSITE" id="PS50887"/>
    </source>
</evidence>
<dbReference type="AlphaFoldDB" id="A0A7Y9ULX9"/>
<dbReference type="NCBIfam" id="TIGR00254">
    <property type="entry name" value="GGDEF"/>
    <property type="match status" value="1"/>
</dbReference>
<dbReference type="EMBL" id="JACCFH010000001">
    <property type="protein sequence ID" value="NYG35250.1"/>
    <property type="molecule type" value="Genomic_DNA"/>
</dbReference>
<dbReference type="Gene3D" id="3.30.70.270">
    <property type="match status" value="1"/>
</dbReference>
<dbReference type="GO" id="GO:0052621">
    <property type="term" value="F:diguanylate cyclase activity"/>
    <property type="evidence" value="ECO:0007669"/>
    <property type="project" value="UniProtKB-EC"/>
</dbReference>
<protein>
    <recommendedName>
        <fullName evidence="1">diguanylate cyclase</fullName>
        <ecNumber evidence="1">2.7.7.65</ecNumber>
    </recommendedName>
</protein>
<dbReference type="RefSeq" id="WP_179635794.1">
    <property type="nucleotide sequence ID" value="NZ_JACCFH010000001.1"/>
</dbReference>
<comment type="caution">
    <text evidence="6">The sequence shown here is derived from an EMBL/GenBank/DDBJ whole genome shotgun (WGS) entry which is preliminary data.</text>
</comment>
<dbReference type="InterPro" id="IPR050469">
    <property type="entry name" value="Diguanylate_Cyclase"/>
</dbReference>
<name>A0A7Y9ULX9_9BURK</name>
<proteinExistence type="predicted"/>
<reference evidence="6 7" key="1">
    <citation type="submission" date="2020-07" db="EMBL/GenBank/DDBJ databases">
        <title>Genomic Encyclopedia of Archaeal and Bacterial Type Strains, Phase II (KMG-II): from individual species to whole genera.</title>
        <authorList>
            <person name="Goeker M."/>
        </authorList>
    </citation>
    <scope>NUCLEOTIDE SEQUENCE [LARGE SCALE GENOMIC DNA]</scope>
    <source>
        <strain evidence="6 7">DSM 21226</strain>
    </source>
</reference>
<dbReference type="Pfam" id="PF05230">
    <property type="entry name" value="MASE2"/>
    <property type="match status" value="1"/>
</dbReference>
<dbReference type="GO" id="GO:1902201">
    <property type="term" value="P:negative regulation of bacterial-type flagellum-dependent cell motility"/>
    <property type="evidence" value="ECO:0007669"/>
    <property type="project" value="TreeGrafter"/>
</dbReference>
<accession>A0A7Y9ULX9</accession>
<dbReference type="FunFam" id="3.30.70.270:FF:000001">
    <property type="entry name" value="Diguanylate cyclase domain protein"/>
    <property type="match status" value="1"/>
</dbReference>
<evidence type="ECO:0000256" key="4">
    <source>
        <dbReference type="SAM" id="Phobius"/>
    </source>
</evidence>
<gene>
    <name evidence="6" type="ORF">BDD16_004236</name>
</gene>
<dbReference type="SMART" id="SM00267">
    <property type="entry name" value="GGDEF"/>
    <property type="match status" value="1"/>
</dbReference>
<keyword evidence="4" id="KW-0472">Membrane</keyword>
<feature type="coiled-coil region" evidence="3">
    <location>
        <begin position="174"/>
        <end position="208"/>
    </location>
</feature>
<dbReference type="InterPro" id="IPR000160">
    <property type="entry name" value="GGDEF_dom"/>
</dbReference>
<dbReference type="Pfam" id="PF00990">
    <property type="entry name" value="GGDEF"/>
    <property type="match status" value="1"/>
</dbReference>
<evidence type="ECO:0000313" key="7">
    <source>
        <dbReference type="Proteomes" id="UP000518288"/>
    </source>
</evidence>
<dbReference type="GO" id="GO:0005886">
    <property type="term" value="C:plasma membrane"/>
    <property type="evidence" value="ECO:0007669"/>
    <property type="project" value="TreeGrafter"/>
</dbReference>
<evidence type="ECO:0000256" key="3">
    <source>
        <dbReference type="SAM" id="Coils"/>
    </source>
</evidence>
<feature type="transmembrane region" description="Helical" evidence="4">
    <location>
        <begin position="45"/>
        <end position="63"/>
    </location>
</feature>
<evidence type="ECO:0000256" key="1">
    <source>
        <dbReference type="ARBA" id="ARBA00012528"/>
    </source>
</evidence>
<dbReference type="Proteomes" id="UP000518288">
    <property type="component" value="Unassembled WGS sequence"/>
</dbReference>
<dbReference type="EC" id="2.7.7.65" evidence="1"/>
<evidence type="ECO:0000256" key="2">
    <source>
        <dbReference type="ARBA" id="ARBA00034247"/>
    </source>
</evidence>
<keyword evidence="4" id="KW-1133">Transmembrane helix</keyword>
<dbReference type="GO" id="GO:0043709">
    <property type="term" value="P:cell adhesion involved in single-species biofilm formation"/>
    <property type="evidence" value="ECO:0007669"/>
    <property type="project" value="TreeGrafter"/>
</dbReference>
<dbReference type="InterPro" id="IPR007894">
    <property type="entry name" value="MASE2"/>
</dbReference>
<dbReference type="SUPFAM" id="SSF55073">
    <property type="entry name" value="Nucleotide cyclase"/>
    <property type="match status" value="1"/>
</dbReference>
<sequence length="371" mass="40427">MAAAPPSTVHWIVRMNHRNRTVCFALLFAALGAHLLERPLGAPAWAALVLQFLIGPQLQYLWARRSARPVQAEFINMLIDSVGFGVWTAVLGFPLAVTLILPIGASFNLTAFRGLRGLGEAVVATGAGGLLGVVLQDLVWLPQAGVVATGLAVLVLHVFVALVALSAHDRSVRLHVARQQLRASEQALQQQLEQNQRLHAQLEDQAHRDPLTGLFNRRYLVETMERALAQSVQQRQALSLLLLDLDHFKQVNDTWGHQIGDEVLRAVAARLAAHVRAGDTVCRYGGEEFLVLLPGMLHAQAEERARHCCAELAQQPIQVGDLRLAMTWSIGVASHPLHGGSAQALIAAADRALYQAKHQGRNRVAMMPAHA</sequence>
<dbReference type="PROSITE" id="PS50887">
    <property type="entry name" value="GGDEF"/>
    <property type="match status" value="1"/>
</dbReference>
<dbReference type="PANTHER" id="PTHR45138">
    <property type="entry name" value="REGULATORY COMPONENTS OF SENSORY TRANSDUCTION SYSTEM"/>
    <property type="match status" value="1"/>
</dbReference>
<keyword evidence="3" id="KW-0175">Coiled coil</keyword>
<dbReference type="InterPro" id="IPR029787">
    <property type="entry name" value="Nucleotide_cyclase"/>
</dbReference>
<dbReference type="InterPro" id="IPR043128">
    <property type="entry name" value="Rev_trsase/Diguanyl_cyclase"/>
</dbReference>